<dbReference type="AlphaFoldDB" id="A0A151U0P4"/>
<reference evidence="2 3" key="1">
    <citation type="journal article" date="2012" name="Nat. Biotechnol.">
        <title>Draft genome sequence of pigeonpea (Cajanus cajan), an orphan legume crop of resource-poor farmers.</title>
        <authorList>
            <person name="Varshney R.K."/>
            <person name="Chen W."/>
            <person name="Li Y."/>
            <person name="Bharti A.K."/>
            <person name="Saxena R.K."/>
            <person name="Schlueter J.A."/>
            <person name="Donoghue M.T."/>
            <person name="Azam S."/>
            <person name="Fan G."/>
            <person name="Whaley A.M."/>
            <person name="Farmer A.D."/>
            <person name="Sheridan J."/>
            <person name="Iwata A."/>
            <person name="Tuteja R."/>
            <person name="Penmetsa R.V."/>
            <person name="Wu W."/>
            <person name="Upadhyaya H.D."/>
            <person name="Yang S.P."/>
            <person name="Shah T."/>
            <person name="Saxena K.B."/>
            <person name="Michael T."/>
            <person name="McCombie W.R."/>
            <person name="Yang B."/>
            <person name="Zhang G."/>
            <person name="Yang H."/>
            <person name="Wang J."/>
            <person name="Spillane C."/>
            <person name="Cook D.R."/>
            <person name="May G.D."/>
            <person name="Xu X."/>
            <person name="Jackson S.A."/>
        </authorList>
    </citation>
    <scope>NUCLEOTIDE SEQUENCE [LARGE SCALE GENOMIC DNA]</scope>
    <source>
        <strain evidence="3">cv. Asha</strain>
    </source>
</reference>
<dbReference type="EMBL" id="CM003604">
    <property type="protein sequence ID" value="KYP72814.1"/>
    <property type="molecule type" value="Genomic_DNA"/>
</dbReference>
<evidence type="ECO:0000259" key="1">
    <source>
        <dbReference type="Pfam" id="PF23324"/>
    </source>
</evidence>
<name>A0A151U0P4_CAJCA</name>
<proteinExistence type="predicted"/>
<keyword evidence="3" id="KW-1185">Reference proteome</keyword>
<accession>A0A151U0P4</accession>
<dbReference type="PANTHER" id="PTHR34272">
    <property type="entry name" value="EXPRESSED PROTEIN"/>
    <property type="match status" value="1"/>
</dbReference>
<dbReference type="InterPro" id="IPR055513">
    <property type="entry name" value="DUF7086"/>
</dbReference>
<sequence length="184" mass="21251">MLAPYTASNNPNMHDAAHEVHVNTIPPPFPWARDRRATVHTREYLMENGIVTITGSVECKRCKVKFEMGLDLEKKFDEVWKFIQKNKHDMSDRAPDNWAIPVLPKCEHCGGENSVQPYLAGTKKKHINWLFLFLGQTLGCCTIKQLKYFLKHASIHRTGAKDRVLYSTYMTLCKQLVPDWFDSL</sequence>
<dbReference type="Proteomes" id="UP000075243">
    <property type="component" value="Chromosome 2"/>
</dbReference>
<gene>
    <name evidence="2" type="ORF">KK1_005417</name>
</gene>
<dbReference type="PANTHER" id="PTHR34272:SF1">
    <property type="entry name" value="EXPRESSED PROTEIN"/>
    <property type="match status" value="1"/>
</dbReference>
<dbReference type="OMA" id="WEDDRAT"/>
<feature type="domain" description="DUF7086" evidence="1">
    <location>
        <begin position="43"/>
        <end position="176"/>
    </location>
</feature>
<dbReference type="Gramene" id="C.cajan_05285.t">
    <property type="protein sequence ID" value="C.cajan_05285.t.cds1"/>
    <property type="gene ID" value="C.cajan_05285"/>
</dbReference>
<evidence type="ECO:0000313" key="3">
    <source>
        <dbReference type="Proteomes" id="UP000075243"/>
    </source>
</evidence>
<evidence type="ECO:0000313" key="2">
    <source>
        <dbReference type="EMBL" id="KYP72814.1"/>
    </source>
</evidence>
<organism evidence="2 3">
    <name type="scientific">Cajanus cajan</name>
    <name type="common">Pigeon pea</name>
    <name type="synonym">Cajanus indicus</name>
    <dbReference type="NCBI Taxonomy" id="3821"/>
    <lineage>
        <taxon>Eukaryota</taxon>
        <taxon>Viridiplantae</taxon>
        <taxon>Streptophyta</taxon>
        <taxon>Embryophyta</taxon>
        <taxon>Tracheophyta</taxon>
        <taxon>Spermatophyta</taxon>
        <taxon>Magnoliopsida</taxon>
        <taxon>eudicotyledons</taxon>
        <taxon>Gunneridae</taxon>
        <taxon>Pentapetalae</taxon>
        <taxon>rosids</taxon>
        <taxon>fabids</taxon>
        <taxon>Fabales</taxon>
        <taxon>Fabaceae</taxon>
        <taxon>Papilionoideae</taxon>
        <taxon>50 kb inversion clade</taxon>
        <taxon>NPAAA clade</taxon>
        <taxon>indigoferoid/millettioid clade</taxon>
        <taxon>Phaseoleae</taxon>
        <taxon>Cajanus</taxon>
    </lineage>
</organism>
<dbReference type="STRING" id="3821.A0A151U0P4"/>
<protein>
    <recommendedName>
        <fullName evidence="1">DUF7086 domain-containing protein</fullName>
    </recommendedName>
</protein>
<dbReference type="Pfam" id="PF23324">
    <property type="entry name" value="DUF7086"/>
    <property type="match status" value="1"/>
</dbReference>